<dbReference type="InterPro" id="IPR003226">
    <property type="entry name" value="MYG1_exonuclease"/>
</dbReference>
<evidence type="ECO:0000313" key="1">
    <source>
        <dbReference type="Proteomes" id="UP000887574"/>
    </source>
</evidence>
<dbReference type="AlphaFoldDB" id="A0A915EBA5"/>
<sequence length="83" mass="9471">MVIYKDDSDPAGSWRVQSIPLSETGGFENRVSIPWRGFRDAELEKESGIPGLNLFTWPGSLVVLRLEKVLLRWLKDAPRCQEI</sequence>
<dbReference type="Pfam" id="PF03690">
    <property type="entry name" value="MYG1_exonuc"/>
    <property type="match status" value="1"/>
</dbReference>
<accession>A0A915EBA5</accession>
<keyword evidence="1" id="KW-1185">Reference proteome</keyword>
<protein>
    <submittedName>
        <fullName evidence="2">Uncharacterized protein</fullName>
    </submittedName>
</protein>
<name>A0A915EBA5_9BILA</name>
<reference evidence="2" key="1">
    <citation type="submission" date="2022-11" db="UniProtKB">
        <authorList>
            <consortium name="WormBaseParasite"/>
        </authorList>
    </citation>
    <scope>IDENTIFICATION</scope>
</reference>
<proteinExistence type="predicted"/>
<evidence type="ECO:0000313" key="2">
    <source>
        <dbReference type="WBParaSite" id="jg4028"/>
    </source>
</evidence>
<dbReference type="Proteomes" id="UP000887574">
    <property type="component" value="Unplaced"/>
</dbReference>
<dbReference type="WBParaSite" id="jg4028">
    <property type="protein sequence ID" value="jg4028"/>
    <property type="gene ID" value="jg4028"/>
</dbReference>
<organism evidence="1 2">
    <name type="scientific">Ditylenchus dipsaci</name>
    <dbReference type="NCBI Taxonomy" id="166011"/>
    <lineage>
        <taxon>Eukaryota</taxon>
        <taxon>Metazoa</taxon>
        <taxon>Ecdysozoa</taxon>
        <taxon>Nematoda</taxon>
        <taxon>Chromadorea</taxon>
        <taxon>Rhabditida</taxon>
        <taxon>Tylenchina</taxon>
        <taxon>Tylenchomorpha</taxon>
        <taxon>Sphaerularioidea</taxon>
        <taxon>Anguinidae</taxon>
        <taxon>Anguininae</taxon>
        <taxon>Ditylenchus</taxon>
    </lineage>
</organism>